<name>A0A9J6B5U4_SOLCO</name>
<evidence type="ECO:0000313" key="1">
    <source>
        <dbReference type="EMBL" id="KAG5632141.1"/>
    </source>
</evidence>
<comment type="caution">
    <text evidence="1">The sequence shown here is derived from an EMBL/GenBank/DDBJ whole genome shotgun (WGS) entry which is preliminary data.</text>
</comment>
<dbReference type="OrthoDB" id="1436172at2759"/>
<dbReference type="AlphaFoldDB" id="A0A9J6B5U4"/>
<gene>
    <name evidence="1" type="ORF">H5410_003858</name>
</gene>
<proteinExistence type="predicted"/>
<accession>A0A9J6B5U4</accession>
<protein>
    <submittedName>
        <fullName evidence="1">Uncharacterized protein</fullName>
    </submittedName>
</protein>
<sequence>MGSIESTVTYGLLSLTDANILDALTLNVKMHGYNYAPSSELICLSYRIYFKLLSTLNPRYKLYDKSDQTILVETNFARSKVTTRQPIKWEEINFPTTWTLDLVISPTQMIDAVTNFEYFHITQNSDGRICMQFNDIPYSRHSFSERRLPAIQYISPIDHVYGSACNRAASLHTIFEYSCGLK</sequence>
<keyword evidence="2" id="KW-1185">Reference proteome</keyword>
<organism evidence="1 2">
    <name type="scientific">Solanum commersonii</name>
    <name type="common">Commerson's wild potato</name>
    <name type="synonym">Commerson's nightshade</name>
    <dbReference type="NCBI Taxonomy" id="4109"/>
    <lineage>
        <taxon>Eukaryota</taxon>
        <taxon>Viridiplantae</taxon>
        <taxon>Streptophyta</taxon>
        <taxon>Embryophyta</taxon>
        <taxon>Tracheophyta</taxon>
        <taxon>Spermatophyta</taxon>
        <taxon>Magnoliopsida</taxon>
        <taxon>eudicotyledons</taxon>
        <taxon>Gunneridae</taxon>
        <taxon>Pentapetalae</taxon>
        <taxon>asterids</taxon>
        <taxon>lamiids</taxon>
        <taxon>Solanales</taxon>
        <taxon>Solanaceae</taxon>
        <taxon>Solanoideae</taxon>
        <taxon>Solaneae</taxon>
        <taxon>Solanum</taxon>
    </lineage>
</organism>
<evidence type="ECO:0000313" key="2">
    <source>
        <dbReference type="Proteomes" id="UP000824120"/>
    </source>
</evidence>
<dbReference type="Proteomes" id="UP000824120">
    <property type="component" value="Chromosome 1"/>
</dbReference>
<reference evidence="1 2" key="1">
    <citation type="submission" date="2020-09" db="EMBL/GenBank/DDBJ databases">
        <title>De no assembly of potato wild relative species, Solanum commersonii.</title>
        <authorList>
            <person name="Cho K."/>
        </authorList>
    </citation>
    <scope>NUCLEOTIDE SEQUENCE [LARGE SCALE GENOMIC DNA]</scope>
    <source>
        <strain evidence="1">LZ3.2</strain>
        <tissue evidence="1">Leaf</tissue>
    </source>
</reference>
<dbReference type="EMBL" id="JACXVP010000001">
    <property type="protein sequence ID" value="KAG5632141.1"/>
    <property type="molecule type" value="Genomic_DNA"/>
</dbReference>